<evidence type="ECO:0000313" key="2">
    <source>
        <dbReference type="Proteomes" id="UP000178912"/>
    </source>
</evidence>
<gene>
    <name evidence="1" type="ORF">RAG0_12619</name>
</gene>
<accession>A0A1E1L8Z9</accession>
<proteinExistence type="predicted"/>
<name>A0A1E1L8Z9_9HELO</name>
<dbReference type="EMBL" id="FJUX01000091">
    <property type="protein sequence ID" value="CZT07028.1"/>
    <property type="molecule type" value="Genomic_DNA"/>
</dbReference>
<keyword evidence="2" id="KW-1185">Reference proteome</keyword>
<organism evidence="1 2">
    <name type="scientific">Rhynchosporium agropyri</name>
    <dbReference type="NCBI Taxonomy" id="914238"/>
    <lineage>
        <taxon>Eukaryota</taxon>
        <taxon>Fungi</taxon>
        <taxon>Dikarya</taxon>
        <taxon>Ascomycota</taxon>
        <taxon>Pezizomycotina</taxon>
        <taxon>Leotiomycetes</taxon>
        <taxon>Helotiales</taxon>
        <taxon>Ploettnerulaceae</taxon>
        <taxon>Rhynchosporium</taxon>
    </lineage>
</organism>
<dbReference type="AlphaFoldDB" id="A0A1E1L8Z9"/>
<sequence length="312" mass="35907">MSVFEQILKGLDLISEQLWEDDLDDVALETLAKKTLKVSAQISVLQTLLSTSRGLLASEDSPGPKTALTRLSKVYKATFVKPSGKFEERWQKLRDIDCETFLFIAISYTDLELTKLNRIEFDYLIDAAREFRTRKQLPSNWMFRRRIRVVINSVAAEDFLMEYQNHQFPSNRSTKLQGDEEVHTGAQMFQDESAHGSQRLNHSRKRMCTGLEQQPAAACSPLLYDTKREMKYMYTNAPASNIMSHAPEPFRGAIQNSRLWASERHDGLTTTGCFAALFPKDYKQDVSFTIWCSQDDAYRLIEIFELQRAVFS</sequence>
<protein>
    <submittedName>
        <fullName evidence="1">Uncharacterized protein</fullName>
    </submittedName>
</protein>
<dbReference type="OrthoDB" id="5422777at2759"/>
<evidence type="ECO:0000313" key="1">
    <source>
        <dbReference type="EMBL" id="CZT07028.1"/>
    </source>
</evidence>
<dbReference type="Proteomes" id="UP000178912">
    <property type="component" value="Unassembled WGS sequence"/>
</dbReference>
<reference evidence="2" key="1">
    <citation type="submission" date="2016-03" db="EMBL/GenBank/DDBJ databases">
        <authorList>
            <person name="Guldener U."/>
        </authorList>
    </citation>
    <scope>NUCLEOTIDE SEQUENCE [LARGE SCALE GENOMIC DNA]</scope>
    <source>
        <strain evidence="2">04CH-RAC-A.6.1</strain>
    </source>
</reference>